<accession>A0ABT1BWZ6</accession>
<comment type="caution">
    <text evidence="3">The sequence shown here is derived from an EMBL/GenBank/DDBJ whole genome shotgun (WGS) entry which is preliminary data.</text>
</comment>
<name>A0ABT1BWZ6_9BACT</name>
<dbReference type="InterPro" id="IPR036163">
    <property type="entry name" value="HMA_dom_sf"/>
</dbReference>
<feature type="signal peptide" evidence="1">
    <location>
        <begin position="1"/>
        <end position="20"/>
    </location>
</feature>
<dbReference type="EMBL" id="JAMXLY010000009">
    <property type="protein sequence ID" value="MCO6024962.1"/>
    <property type="molecule type" value="Genomic_DNA"/>
</dbReference>
<dbReference type="CDD" id="cd00371">
    <property type="entry name" value="HMA"/>
    <property type="match status" value="1"/>
</dbReference>
<keyword evidence="1" id="KW-0732">Signal</keyword>
<feature type="domain" description="HMA" evidence="2">
    <location>
        <begin position="22"/>
        <end position="88"/>
    </location>
</feature>
<sequence length="108" mass="11497">MKKMMVLMMSALLLSGVASAKVVKTTFKVGGVCNSCKARIEKAAQSVKGVKTASWNVESKQLNLAYDNQLTTPLKVETAIAKVGHDAGSVKASTAAYNKLPGCCKYRK</sequence>
<evidence type="ECO:0000259" key="2">
    <source>
        <dbReference type="PROSITE" id="PS50846"/>
    </source>
</evidence>
<protein>
    <submittedName>
        <fullName evidence="3">Cation transporter</fullName>
    </submittedName>
</protein>
<organism evidence="3 4">
    <name type="scientific">Segatella cerevisiae</name>
    <dbReference type="NCBI Taxonomy" id="2053716"/>
    <lineage>
        <taxon>Bacteria</taxon>
        <taxon>Pseudomonadati</taxon>
        <taxon>Bacteroidota</taxon>
        <taxon>Bacteroidia</taxon>
        <taxon>Bacteroidales</taxon>
        <taxon>Prevotellaceae</taxon>
        <taxon>Segatella</taxon>
    </lineage>
</organism>
<proteinExistence type="predicted"/>
<dbReference type="Gene3D" id="3.30.70.100">
    <property type="match status" value="1"/>
</dbReference>
<dbReference type="SUPFAM" id="SSF55008">
    <property type="entry name" value="HMA, heavy metal-associated domain"/>
    <property type="match status" value="1"/>
</dbReference>
<feature type="chain" id="PRO_5045410635" evidence="1">
    <location>
        <begin position="21"/>
        <end position="108"/>
    </location>
</feature>
<dbReference type="PROSITE" id="PS50846">
    <property type="entry name" value="HMA_2"/>
    <property type="match status" value="1"/>
</dbReference>
<dbReference type="RefSeq" id="WP_252760324.1">
    <property type="nucleotide sequence ID" value="NZ_JAMXLY010000009.1"/>
</dbReference>
<evidence type="ECO:0000256" key="1">
    <source>
        <dbReference type="SAM" id="SignalP"/>
    </source>
</evidence>
<evidence type="ECO:0000313" key="4">
    <source>
        <dbReference type="Proteomes" id="UP001204015"/>
    </source>
</evidence>
<keyword evidence="4" id="KW-1185">Reference proteome</keyword>
<evidence type="ECO:0000313" key="3">
    <source>
        <dbReference type="EMBL" id="MCO6024962.1"/>
    </source>
</evidence>
<gene>
    <name evidence="3" type="ORF">NG821_03725</name>
</gene>
<dbReference type="Proteomes" id="UP001204015">
    <property type="component" value="Unassembled WGS sequence"/>
</dbReference>
<dbReference type="Pfam" id="PF00403">
    <property type="entry name" value="HMA"/>
    <property type="match status" value="1"/>
</dbReference>
<reference evidence="3 4" key="1">
    <citation type="submission" date="2022-06" db="EMBL/GenBank/DDBJ databases">
        <title>A taxonomic note on the genus Prevotella: Description of four novel genera and emended description of the genera Hallella and Xylanibacter.</title>
        <authorList>
            <person name="Hitch T.C.A."/>
        </authorList>
    </citation>
    <scope>NUCLEOTIDE SEQUENCE [LARGE SCALE GENOMIC DNA]</scope>
    <source>
        <strain evidence="3 4">DSM 100619</strain>
    </source>
</reference>
<dbReference type="InterPro" id="IPR006121">
    <property type="entry name" value="HMA_dom"/>
</dbReference>